<reference evidence="9" key="1">
    <citation type="journal article" date="2022" name="Int. J. Mol. Sci.">
        <title>Draft Genome of Tanacetum Coccineum: Genomic Comparison of Closely Related Tanacetum-Family Plants.</title>
        <authorList>
            <person name="Yamashiro T."/>
            <person name="Shiraishi A."/>
            <person name="Nakayama K."/>
            <person name="Satake H."/>
        </authorList>
    </citation>
    <scope>NUCLEOTIDE SEQUENCE</scope>
</reference>
<keyword evidence="4" id="KW-0255">Endonuclease</keyword>
<evidence type="ECO:0000256" key="7">
    <source>
        <dbReference type="SAM" id="MobiDB-lite"/>
    </source>
</evidence>
<keyword evidence="5" id="KW-0378">Hydrolase</keyword>
<evidence type="ECO:0000256" key="4">
    <source>
        <dbReference type="ARBA" id="ARBA00022759"/>
    </source>
</evidence>
<feature type="region of interest" description="Disordered" evidence="7">
    <location>
        <begin position="578"/>
        <end position="611"/>
    </location>
</feature>
<evidence type="ECO:0000256" key="6">
    <source>
        <dbReference type="ARBA" id="ARBA00022918"/>
    </source>
</evidence>
<dbReference type="Gene3D" id="3.30.70.270">
    <property type="match status" value="2"/>
</dbReference>
<feature type="domain" description="Reverse transcriptase RNase H-like" evidence="8">
    <location>
        <begin position="381"/>
        <end position="437"/>
    </location>
</feature>
<dbReference type="PANTHER" id="PTHR37984:SF5">
    <property type="entry name" value="PROTEIN NYNRIN-LIKE"/>
    <property type="match status" value="1"/>
</dbReference>
<protein>
    <submittedName>
        <fullName evidence="9">Reverse transcriptase domain-containing protein</fullName>
    </submittedName>
</protein>
<dbReference type="SUPFAM" id="SSF56672">
    <property type="entry name" value="DNA/RNA polymerases"/>
    <property type="match status" value="1"/>
</dbReference>
<evidence type="ECO:0000256" key="2">
    <source>
        <dbReference type="ARBA" id="ARBA00022695"/>
    </source>
</evidence>
<gene>
    <name evidence="9" type="ORF">Tco_0682170</name>
</gene>
<dbReference type="EMBL" id="BQNB010009730">
    <property type="protein sequence ID" value="GJS67606.1"/>
    <property type="molecule type" value="Genomic_DNA"/>
</dbReference>
<dbReference type="Proteomes" id="UP001151760">
    <property type="component" value="Unassembled WGS sequence"/>
</dbReference>
<dbReference type="InterPro" id="IPR041373">
    <property type="entry name" value="RT_RNaseH"/>
</dbReference>
<dbReference type="InterPro" id="IPR050951">
    <property type="entry name" value="Retrovirus_Pol_polyprotein"/>
</dbReference>
<comment type="caution">
    <text evidence="9">The sequence shown here is derived from an EMBL/GenBank/DDBJ whole genome shotgun (WGS) entry which is preliminary data.</text>
</comment>
<organism evidence="9 10">
    <name type="scientific">Tanacetum coccineum</name>
    <dbReference type="NCBI Taxonomy" id="301880"/>
    <lineage>
        <taxon>Eukaryota</taxon>
        <taxon>Viridiplantae</taxon>
        <taxon>Streptophyta</taxon>
        <taxon>Embryophyta</taxon>
        <taxon>Tracheophyta</taxon>
        <taxon>Spermatophyta</taxon>
        <taxon>Magnoliopsida</taxon>
        <taxon>eudicotyledons</taxon>
        <taxon>Gunneridae</taxon>
        <taxon>Pentapetalae</taxon>
        <taxon>asterids</taxon>
        <taxon>campanulids</taxon>
        <taxon>Asterales</taxon>
        <taxon>Asteraceae</taxon>
        <taxon>Asteroideae</taxon>
        <taxon>Anthemideae</taxon>
        <taxon>Anthemidinae</taxon>
        <taxon>Tanacetum</taxon>
    </lineage>
</organism>
<dbReference type="InterPro" id="IPR043502">
    <property type="entry name" value="DNA/RNA_pol_sf"/>
</dbReference>
<dbReference type="InterPro" id="IPR043128">
    <property type="entry name" value="Rev_trsase/Diguanyl_cyclase"/>
</dbReference>
<accession>A0ABQ4XRY3</accession>
<evidence type="ECO:0000313" key="9">
    <source>
        <dbReference type="EMBL" id="GJS67606.1"/>
    </source>
</evidence>
<dbReference type="Pfam" id="PF17917">
    <property type="entry name" value="RT_RNaseH"/>
    <property type="match status" value="1"/>
</dbReference>
<dbReference type="Gene3D" id="3.10.10.10">
    <property type="entry name" value="HIV Type 1 Reverse Transcriptase, subunit A, domain 1"/>
    <property type="match status" value="1"/>
</dbReference>
<evidence type="ECO:0000256" key="5">
    <source>
        <dbReference type="ARBA" id="ARBA00022801"/>
    </source>
</evidence>
<evidence type="ECO:0000256" key="1">
    <source>
        <dbReference type="ARBA" id="ARBA00022679"/>
    </source>
</evidence>
<dbReference type="PANTHER" id="PTHR37984">
    <property type="entry name" value="PROTEIN CBG26694"/>
    <property type="match status" value="1"/>
</dbReference>
<dbReference type="CDD" id="cd09274">
    <property type="entry name" value="RNase_HI_RT_Ty3"/>
    <property type="match status" value="1"/>
</dbReference>
<reference evidence="9" key="2">
    <citation type="submission" date="2022-01" db="EMBL/GenBank/DDBJ databases">
        <authorList>
            <person name="Yamashiro T."/>
            <person name="Shiraishi A."/>
            <person name="Satake H."/>
            <person name="Nakayama K."/>
        </authorList>
    </citation>
    <scope>NUCLEOTIDE SEQUENCE</scope>
</reference>
<evidence type="ECO:0000313" key="10">
    <source>
        <dbReference type="Proteomes" id="UP001151760"/>
    </source>
</evidence>
<keyword evidence="1" id="KW-0808">Transferase</keyword>
<keyword evidence="2" id="KW-0548">Nucleotidyltransferase</keyword>
<evidence type="ECO:0000256" key="3">
    <source>
        <dbReference type="ARBA" id="ARBA00022722"/>
    </source>
</evidence>
<proteinExistence type="predicted"/>
<dbReference type="CDD" id="cd01647">
    <property type="entry name" value="RT_LTR"/>
    <property type="match status" value="1"/>
</dbReference>
<keyword evidence="3" id="KW-0540">Nuclease</keyword>
<dbReference type="Pfam" id="PF08284">
    <property type="entry name" value="RVP_2"/>
    <property type="match status" value="1"/>
</dbReference>
<name>A0ABQ4XRY3_9ASTR</name>
<evidence type="ECO:0000259" key="8">
    <source>
        <dbReference type="Pfam" id="PF17917"/>
    </source>
</evidence>
<keyword evidence="10" id="KW-1185">Reference proteome</keyword>
<keyword evidence="6 9" id="KW-0695">RNA-directed DNA polymerase</keyword>
<sequence length="727" mass="83729">MTMKKVGDQTIGVIRRRRIDKEGMFLGSKNTTPRMKKKKIRTIAMNTIFPKRHDTIGQGSFDVIVGMDWLSNQKAVIVCHEKIVKIPVEEGKVLCVQGERNVGKTKTITATTTSRVRIDLIPGATPVAKSPYRLVPSEMQELSEHFKSCKTRDLFGQVTHHGERQFCLSKRRMDCFACAYTIRATFSKDRLLNPGYHQLRLQDDDISKTTFRIRYGHFEFTVMPFGLTNEPVMKEDHENHLRLMLELLRKEKLYAKFSKCEFWLQEVHFLRHVVNHDGIHVDPSKIEAVKSWKAPTTPSEVRSFLGLTGYYRHFIKNFSKIAKPLTSLNRIIQSMIWGESRRSVSNDMAVFLCKGISNRHASKTMKRAREKLQRLMTYKKKKELGAVVSHFVLKIRRHYLYETKSVIYTDHKSLQHIFDQKELNMCQRRWLELFSDYECEIKYHPSKANVVADALSRKERVKPRRVRAMAVTIQSGVKGLILAVQGKAFKDENMIAEGLNGMKKEIAIYVSKCLTYAQRVNVASKDPSVLADANLHVPLDEIKVDKTLRFVEEPLEIIDREQCSTQIYSSINAITIHPKQPDESQVNKPEVEQKEDNPGDTNSNPRPQPDLLASIATEQDPGEREGAKTEEIVVEYFDTFPTRNELTYHRKDKRDACLLGNFTYVVDFMIVEDISSIIDPRIQQVNVETTSRLTRDAVTTTPVTASGLYLMRKSLEVLRKFQWTILG</sequence>
<dbReference type="GO" id="GO:0003964">
    <property type="term" value="F:RNA-directed DNA polymerase activity"/>
    <property type="evidence" value="ECO:0007669"/>
    <property type="project" value="UniProtKB-KW"/>
</dbReference>